<dbReference type="Proteomes" id="UP000095286">
    <property type="component" value="Unplaced"/>
</dbReference>
<reference evidence="2" key="1">
    <citation type="submission" date="2016-11" db="UniProtKB">
        <authorList>
            <consortium name="WormBaseParasite"/>
        </authorList>
    </citation>
    <scope>IDENTIFICATION</scope>
    <source>
        <strain evidence="2">KR3021</strain>
    </source>
</reference>
<protein>
    <submittedName>
        <fullName evidence="2">Ras-related protein Rab</fullName>
    </submittedName>
</protein>
<evidence type="ECO:0000313" key="1">
    <source>
        <dbReference type="Proteomes" id="UP000095286"/>
    </source>
</evidence>
<dbReference type="WBParaSite" id="RSKR_0001144300.1">
    <property type="protein sequence ID" value="RSKR_0001144300.1"/>
    <property type="gene ID" value="RSKR_0001144300"/>
</dbReference>
<organism evidence="1 2">
    <name type="scientific">Rhabditophanes sp. KR3021</name>
    <dbReference type="NCBI Taxonomy" id="114890"/>
    <lineage>
        <taxon>Eukaryota</taxon>
        <taxon>Metazoa</taxon>
        <taxon>Ecdysozoa</taxon>
        <taxon>Nematoda</taxon>
        <taxon>Chromadorea</taxon>
        <taxon>Rhabditida</taxon>
        <taxon>Tylenchina</taxon>
        <taxon>Panagrolaimomorpha</taxon>
        <taxon>Strongyloidoidea</taxon>
        <taxon>Alloionematidae</taxon>
        <taxon>Rhabditophanes</taxon>
    </lineage>
</organism>
<evidence type="ECO:0000313" key="2">
    <source>
        <dbReference type="WBParaSite" id="RSKR_0001144300.1"/>
    </source>
</evidence>
<name>A0AC35UHX5_9BILA</name>
<accession>A0AC35UHX5</accession>
<sequence length="243" mass="27105">MDQQQMAANMLSLHTPPESNPKNTERLFKILVIGDPGTGKSSIIRQFVHNTYMQYYKATVGVDFATKIVANDDGSILRLQLWDVSGQDRFSNLTRVYFKDAHGAIVVCDCERKDTTEGALRWKADLDAKLRLADGGTIPTLFVHNKCDLNPDLNEEKINEKAQSEGFHGGKICSAKENIGVKDVFNVLSSLIVRTDNAGLYEIPIYLRDGNTHRLAELNNVSGQNDNSKEKKPKSAFKILCCQ</sequence>
<proteinExistence type="predicted"/>